<evidence type="ECO:0000256" key="1">
    <source>
        <dbReference type="ARBA" id="ARBA00010716"/>
    </source>
</evidence>
<keyword evidence="2" id="KW-0479">Metal-binding</keyword>
<keyword evidence="4 5" id="KW-0119">Carbohydrate metabolism</keyword>
<evidence type="ECO:0000256" key="3">
    <source>
        <dbReference type="ARBA" id="ARBA00022801"/>
    </source>
</evidence>
<accession>A0ABQ2MUE5</accession>
<dbReference type="SUPFAM" id="SSF51338">
    <property type="entry name" value="Composite domain of metallo-dependent hydrolases"/>
    <property type="match status" value="1"/>
</dbReference>
<dbReference type="RefSeq" id="WP_188699363.1">
    <property type="nucleotide sequence ID" value="NZ_BMMQ01000001.1"/>
</dbReference>
<reference evidence="8" key="1">
    <citation type="journal article" date="2019" name="Int. J. Syst. Evol. Microbiol.">
        <title>The Global Catalogue of Microorganisms (GCM) 10K type strain sequencing project: providing services to taxonomists for standard genome sequencing and annotation.</title>
        <authorList>
            <consortium name="The Broad Institute Genomics Platform"/>
            <consortium name="The Broad Institute Genome Sequencing Center for Infectious Disease"/>
            <person name="Wu L."/>
            <person name="Ma J."/>
        </authorList>
    </citation>
    <scope>NUCLEOTIDE SEQUENCE [LARGE SCALE GENOMIC DNA]</scope>
    <source>
        <strain evidence="8">CGMCC 4.7181</strain>
    </source>
</reference>
<dbReference type="Proteomes" id="UP000638043">
    <property type="component" value="Unassembled WGS sequence"/>
</dbReference>
<evidence type="ECO:0000259" key="6">
    <source>
        <dbReference type="Pfam" id="PF01979"/>
    </source>
</evidence>
<organism evidence="7 8">
    <name type="scientific">Microbacterium nanhaiense</name>
    <dbReference type="NCBI Taxonomy" id="1301026"/>
    <lineage>
        <taxon>Bacteria</taxon>
        <taxon>Bacillati</taxon>
        <taxon>Actinomycetota</taxon>
        <taxon>Actinomycetes</taxon>
        <taxon>Micrococcales</taxon>
        <taxon>Microbacteriaceae</taxon>
        <taxon>Microbacterium</taxon>
    </lineage>
</organism>
<protein>
    <submittedName>
        <fullName evidence="7">N-acetylglucosamine-6-phosphate deacetylase</fullName>
    </submittedName>
</protein>
<evidence type="ECO:0000256" key="5">
    <source>
        <dbReference type="PIRNR" id="PIRNR038994"/>
    </source>
</evidence>
<feature type="domain" description="Amidohydrolase-related" evidence="6">
    <location>
        <begin position="50"/>
        <end position="374"/>
    </location>
</feature>
<dbReference type="NCBIfam" id="TIGR00221">
    <property type="entry name" value="nagA"/>
    <property type="match status" value="1"/>
</dbReference>
<comment type="similarity">
    <text evidence="1 5">Belongs to the metallo-dependent hydrolases superfamily. NagA family.</text>
</comment>
<dbReference type="SUPFAM" id="SSF51556">
    <property type="entry name" value="Metallo-dependent hydrolases"/>
    <property type="match status" value="1"/>
</dbReference>
<evidence type="ECO:0000256" key="4">
    <source>
        <dbReference type="ARBA" id="ARBA00023277"/>
    </source>
</evidence>
<comment type="caution">
    <text evidence="7">The sequence shown here is derived from an EMBL/GenBank/DDBJ whole genome shotgun (WGS) entry which is preliminary data.</text>
</comment>
<dbReference type="Gene3D" id="2.30.40.10">
    <property type="entry name" value="Urease, subunit C, domain 1"/>
    <property type="match status" value="1"/>
</dbReference>
<dbReference type="Gene3D" id="3.20.20.140">
    <property type="entry name" value="Metal-dependent hydrolases"/>
    <property type="match status" value="1"/>
</dbReference>
<evidence type="ECO:0000256" key="2">
    <source>
        <dbReference type="ARBA" id="ARBA00022723"/>
    </source>
</evidence>
<evidence type="ECO:0000313" key="8">
    <source>
        <dbReference type="Proteomes" id="UP000638043"/>
    </source>
</evidence>
<dbReference type="PANTHER" id="PTHR11113">
    <property type="entry name" value="N-ACETYLGLUCOSAMINE-6-PHOSPHATE DEACETYLASE"/>
    <property type="match status" value="1"/>
</dbReference>
<dbReference type="InterPro" id="IPR003764">
    <property type="entry name" value="GlcNAc_6-P_deAcase"/>
</dbReference>
<dbReference type="InterPro" id="IPR006680">
    <property type="entry name" value="Amidohydro-rel"/>
</dbReference>
<dbReference type="PANTHER" id="PTHR11113:SF14">
    <property type="entry name" value="N-ACETYLGLUCOSAMINE-6-PHOSPHATE DEACETYLASE"/>
    <property type="match status" value="1"/>
</dbReference>
<dbReference type="Pfam" id="PF01979">
    <property type="entry name" value="Amidohydro_1"/>
    <property type="match status" value="1"/>
</dbReference>
<dbReference type="PIRSF" id="PIRSF038994">
    <property type="entry name" value="NagA"/>
    <property type="match status" value="1"/>
</dbReference>
<dbReference type="InterPro" id="IPR011059">
    <property type="entry name" value="Metal-dep_hydrolase_composite"/>
</dbReference>
<proteinExistence type="inferred from homology"/>
<name>A0ABQ2MUE5_9MICO</name>
<dbReference type="EMBL" id="BMMQ01000001">
    <property type="protein sequence ID" value="GGO58976.1"/>
    <property type="molecule type" value="Genomic_DNA"/>
</dbReference>
<gene>
    <name evidence="7" type="primary">nagA</name>
    <name evidence="7" type="ORF">GCM10010910_00820</name>
</gene>
<dbReference type="InterPro" id="IPR032466">
    <property type="entry name" value="Metal_Hydrolase"/>
</dbReference>
<sequence length="380" mass="38898">MTLIHSARLVTSGTVTEEAWVRFEGDAVAEIGSGPGWPADADVIDAAGGILTPGFVDIHSHGGGTASYDGDAGQIARAMAAHHAHGTTRTVLSLVTATQETLRAQLGLIAELTGENPLILGSHLEGPYLDHGHKGAHAPELLADTRPEDIDALVEAARGTLVQITMAPERPGAMAAIPRLVGAGVRVAVGHTAAGYAEALAAFDAGASILTHTFNAMAGIHHRAPGPIGAALARDHVTLELINDGVHVHPAVAEMLWRAADGRVALITDAMAAAGAADGDYMLGSLAVRVENGTARLRDGDSIAGSTLTLDEALRQSVDVCGIPLAEAVDALTRVPADAIGRADLGRLDVGSAADAVLLSPELEVERVWGAGNVLFTRSA</sequence>
<evidence type="ECO:0000313" key="7">
    <source>
        <dbReference type="EMBL" id="GGO58976.1"/>
    </source>
</evidence>
<keyword evidence="8" id="KW-1185">Reference proteome</keyword>
<keyword evidence="3 5" id="KW-0378">Hydrolase</keyword>